<comment type="caution">
    <text evidence="1">The sequence shown here is derived from an EMBL/GenBank/DDBJ whole genome shotgun (WGS) entry which is preliminary data.</text>
</comment>
<feature type="non-terminal residue" evidence="1">
    <location>
        <position position="104"/>
    </location>
</feature>
<dbReference type="EMBL" id="BARU01017406">
    <property type="protein sequence ID" value="GAH59880.1"/>
    <property type="molecule type" value="Genomic_DNA"/>
</dbReference>
<protein>
    <submittedName>
        <fullName evidence="1">Uncharacterized protein</fullName>
    </submittedName>
</protein>
<gene>
    <name evidence="1" type="ORF">S03H2_28882</name>
</gene>
<proteinExistence type="predicted"/>
<name>X1HS26_9ZZZZ</name>
<sequence>MGLGAVIGGIKVLDHLYIEEKDDYERSEYTKIRLPADISAFETLQNLKTRFMSRITSYIITICTIDGILKRSYTHFLSCLEQMGYNHMILDDRGEELLRRRKEE</sequence>
<evidence type="ECO:0000313" key="1">
    <source>
        <dbReference type="EMBL" id="GAH59880.1"/>
    </source>
</evidence>
<accession>X1HS26</accession>
<dbReference type="AlphaFoldDB" id="X1HS26"/>
<organism evidence="1">
    <name type="scientific">marine sediment metagenome</name>
    <dbReference type="NCBI Taxonomy" id="412755"/>
    <lineage>
        <taxon>unclassified sequences</taxon>
        <taxon>metagenomes</taxon>
        <taxon>ecological metagenomes</taxon>
    </lineage>
</organism>
<reference evidence="1" key="1">
    <citation type="journal article" date="2014" name="Front. Microbiol.">
        <title>High frequency of phylogenetically diverse reductive dehalogenase-homologous genes in deep subseafloor sedimentary metagenomes.</title>
        <authorList>
            <person name="Kawai M."/>
            <person name="Futagami T."/>
            <person name="Toyoda A."/>
            <person name="Takaki Y."/>
            <person name="Nishi S."/>
            <person name="Hori S."/>
            <person name="Arai W."/>
            <person name="Tsubouchi T."/>
            <person name="Morono Y."/>
            <person name="Uchiyama I."/>
            <person name="Ito T."/>
            <person name="Fujiyama A."/>
            <person name="Inagaki F."/>
            <person name="Takami H."/>
        </authorList>
    </citation>
    <scope>NUCLEOTIDE SEQUENCE</scope>
    <source>
        <strain evidence="1">Expedition CK06-06</strain>
    </source>
</reference>